<sequence length="120" mass="12304">MTSTPDVTVGGLARWTVMEGMDSTDGRWLDDLDRPPAPAPAQVRIGPTVQQTVQALGLAFVLLSAVLVLVAPLVGAFAGPLMAGSLAVATGYVLARTAPELEGVVALGLLALLLSLLPFL</sequence>
<dbReference type="RefSeq" id="WP_345267288.1">
    <property type="nucleotide sequence ID" value="NZ_BAABIM010000003.1"/>
</dbReference>
<organism evidence="2 3">
    <name type="scientific">Nocardioides nanhaiensis</name>
    <dbReference type="NCBI Taxonomy" id="1476871"/>
    <lineage>
        <taxon>Bacteria</taxon>
        <taxon>Bacillati</taxon>
        <taxon>Actinomycetota</taxon>
        <taxon>Actinomycetes</taxon>
        <taxon>Propionibacteriales</taxon>
        <taxon>Nocardioidaceae</taxon>
        <taxon>Nocardioides</taxon>
    </lineage>
</organism>
<comment type="caution">
    <text evidence="2">The sequence shown here is derived from an EMBL/GenBank/DDBJ whole genome shotgun (WGS) entry which is preliminary data.</text>
</comment>
<gene>
    <name evidence="2" type="ORF">GCM10023226_30060</name>
</gene>
<evidence type="ECO:0008006" key="4">
    <source>
        <dbReference type="Google" id="ProtNLM"/>
    </source>
</evidence>
<dbReference type="Proteomes" id="UP001500621">
    <property type="component" value="Unassembled WGS sequence"/>
</dbReference>
<evidence type="ECO:0000313" key="2">
    <source>
        <dbReference type="EMBL" id="GAA4690173.1"/>
    </source>
</evidence>
<reference evidence="3" key="1">
    <citation type="journal article" date="2019" name="Int. J. Syst. Evol. Microbiol.">
        <title>The Global Catalogue of Microorganisms (GCM) 10K type strain sequencing project: providing services to taxonomists for standard genome sequencing and annotation.</title>
        <authorList>
            <consortium name="The Broad Institute Genomics Platform"/>
            <consortium name="The Broad Institute Genome Sequencing Center for Infectious Disease"/>
            <person name="Wu L."/>
            <person name="Ma J."/>
        </authorList>
    </citation>
    <scope>NUCLEOTIDE SEQUENCE [LARGE SCALE GENOMIC DNA]</scope>
    <source>
        <strain evidence="3">JCM 18127</strain>
    </source>
</reference>
<feature type="transmembrane region" description="Helical" evidence="1">
    <location>
        <begin position="53"/>
        <end position="71"/>
    </location>
</feature>
<keyword evidence="1" id="KW-0812">Transmembrane</keyword>
<accession>A0ABP8WHX3</accession>
<proteinExistence type="predicted"/>
<feature type="transmembrane region" description="Helical" evidence="1">
    <location>
        <begin position="101"/>
        <end position="119"/>
    </location>
</feature>
<evidence type="ECO:0000313" key="3">
    <source>
        <dbReference type="Proteomes" id="UP001500621"/>
    </source>
</evidence>
<name>A0ABP8WHX3_9ACTN</name>
<keyword evidence="3" id="KW-1185">Reference proteome</keyword>
<keyword evidence="1" id="KW-0472">Membrane</keyword>
<evidence type="ECO:0000256" key="1">
    <source>
        <dbReference type="SAM" id="Phobius"/>
    </source>
</evidence>
<protein>
    <recommendedName>
        <fullName evidence="4">AI-2E family transporter</fullName>
    </recommendedName>
</protein>
<keyword evidence="1" id="KW-1133">Transmembrane helix</keyword>
<dbReference type="EMBL" id="BAABIM010000003">
    <property type="protein sequence ID" value="GAA4690173.1"/>
    <property type="molecule type" value="Genomic_DNA"/>
</dbReference>